<evidence type="ECO:0000313" key="2">
    <source>
        <dbReference type="EMBL" id="GAA1685440.1"/>
    </source>
</evidence>
<dbReference type="Proteomes" id="UP001500618">
    <property type="component" value="Unassembled WGS sequence"/>
</dbReference>
<dbReference type="SMART" id="SM00458">
    <property type="entry name" value="RICIN"/>
    <property type="match status" value="1"/>
</dbReference>
<dbReference type="PROSITE" id="PS50231">
    <property type="entry name" value="RICIN_B_LECTIN"/>
    <property type="match status" value="1"/>
</dbReference>
<evidence type="ECO:0000313" key="3">
    <source>
        <dbReference type="Proteomes" id="UP001500618"/>
    </source>
</evidence>
<comment type="caution">
    <text evidence="2">The sequence shown here is derived from an EMBL/GenBank/DDBJ whole genome shotgun (WGS) entry which is preliminary data.</text>
</comment>
<proteinExistence type="predicted"/>
<dbReference type="SUPFAM" id="SSF50370">
    <property type="entry name" value="Ricin B-like lectins"/>
    <property type="match status" value="1"/>
</dbReference>
<feature type="domain" description="Ricin B lectin" evidence="1">
    <location>
        <begin position="44"/>
        <end position="174"/>
    </location>
</feature>
<organism evidence="2 3">
    <name type="scientific">Fodinicola feengrottensis</name>
    <dbReference type="NCBI Taxonomy" id="435914"/>
    <lineage>
        <taxon>Bacteria</taxon>
        <taxon>Bacillati</taxon>
        <taxon>Actinomycetota</taxon>
        <taxon>Actinomycetes</taxon>
        <taxon>Mycobacteriales</taxon>
        <taxon>Fodinicola</taxon>
    </lineage>
</organism>
<name>A0ABN2HCR5_9ACTN</name>
<dbReference type="InterPro" id="IPR035992">
    <property type="entry name" value="Ricin_B-like_lectins"/>
</dbReference>
<dbReference type="Gene3D" id="2.80.10.50">
    <property type="match status" value="1"/>
</dbReference>
<sequence length="180" mass="19366">MLIGSAHPRGRLLLAIGLTALFVCGFLTNAAKPAGAAVGPADSDYYEIPNSALPSAPCLQEGANHWVQVATCDPNNAAQQWATDYDSPYGIMFRNRVSGLCLGTNHENVLGGGVNDEYCESDLDELWGMTEVYHATYQIVNQASGGCLENDEYQNEVSVSACAPKNLGQMWFWTGQSNRG</sequence>
<reference evidence="2 3" key="1">
    <citation type="journal article" date="2019" name="Int. J. Syst. Evol. Microbiol.">
        <title>The Global Catalogue of Microorganisms (GCM) 10K type strain sequencing project: providing services to taxonomists for standard genome sequencing and annotation.</title>
        <authorList>
            <consortium name="The Broad Institute Genomics Platform"/>
            <consortium name="The Broad Institute Genome Sequencing Center for Infectious Disease"/>
            <person name="Wu L."/>
            <person name="Ma J."/>
        </authorList>
    </citation>
    <scope>NUCLEOTIDE SEQUENCE [LARGE SCALE GENOMIC DNA]</scope>
    <source>
        <strain evidence="2 3">JCM 14718</strain>
    </source>
</reference>
<accession>A0ABN2HCR5</accession>
<dbReference type="Pfam" id="PF14200">
    <property type="entry name" value="RicinB_lectin_2"/>
    <property type="match status" value="1"/>
</dbReference>
<gene>
    <name evidence="2" type="ORF">GCM10009765_38400</name>
</gene>
<keyword evidence="3" id="KW-1185">Reference proteome</keyword>
<dbReference type="EMBL" id="BAAANY010000013">
    <property type="protein sequence ID" value="GAA1685440.1"/>
    <property type="molecule type" value="Genomic_DNA"/>
</dbReference>
<evidence type="ECO:0000259" key="1">
    <source>
        <dbReference type="SMART" id="SM00458"/>
    </source>
</evidence>
<protein>
    <recommendedName>
        <fullName evidence="1">Ricin B lectin domain-containing protein</fullName>
    </recommendedName>
</protein>
<dbReference type="InterPro" id="IPR000772">
    <property type="entry name" value="Ricin_B_lectin"/>
</dbReference>